<evidence type="ECO:0000256" key="3">
    <source>
        <dbReference type="ARBA" id="ARBA00023163"/>
    </source>
</evidence>
<dbReference type="SUPFAM" id="SSF54909">
    <property type="entry name" value="Dimeric alpha+beta barrel"/>
    <property type="match status" value="1"/>
</dbReference>
<dbReference type="InterPro" id="IPR019887">
    <property type="entry name" value="Tscrpt_reg_AsnC/Lrp_C"/>
</dbReference>
<reference evidence="5" key="1">
    <citation type="submission" date="2021-08" db="EMBL/GenBank/DDBJ databases">
        <title>Complete genome sequence of Pseudomonas phytophila.</title>
        <authorList>
            <person name="Weir B.S."/>
            <person name="Templeton M.D."/>
            <person name="Arshed S."/>
            <person name="Andersen M.T."/>
            <person name="Jayaraman J."/>
        </authorList>
    </citation>
    <scope>NUCLEOTIDE SEQUENCE</scope>
    <source>
        <strain evidence="5">ICMP 23753</strain>
    </source>
</reference>
<evidence type="ECO:0000313" key="6">
    <source>
        <dbReference type="Proteomes" id="UP001063228"/>
    </source>
</evidence>
<dbReference type="PROSITE" id="PS50956">
    <property type="entry name" value="HTH_ASNC_2"/>
    <property type="match status" value="1"/>
</dbReference>
<proteinExistence type="predicted"/>
<dbReference type="Pfam" id="PF13412">
    <property type="entry name" value="HTH_24"/>
    <property type="match status" value="1"/>
</dbReference>
<evidence type="ECO:0000256" key="2">
    <source>
        <dbReference type="ARBA" id="ARBA00023125"/>
    </source>
</evidence>
<dbReference type="Pfam" id="PF01037">
    <property type="entry name" value="AsnC_trans_reg"/>
    <property type="match status" value="1"/>
</dbReference>
<dbReference type="Gene3D" id="3.30.70.920">
    <property type="match status" value="1"/>
</dbReference>
<dbReference type="PANTHER" id="PTHR30154">
    <property type="entry name" value="LEUCINE-RESPONSIVE REGULATORY PROTEIN"/>
    <property type="match status" value="1"/>
</dbReference>
<dbReference type="InterPro" id="IPR011991">
    <property type="entry name" value="ArsR-like_HTH"/>
</dbReference>
<dbReference type="EMBL" id="CP081201">
    <property type="protein sequence ID" value="UXZ96470.1"/>
    <property type="molecule type" value="Genomic_DNA"/>
</dbReference>
<accession>A0ABY6FEZ7</accession>
<evidence type="ECO:0000313" key="5">
    <source>
        <dbReference type="EMBL" id="UXZ96470.1"/>
    </source>
</evidence>
<evidence type="ECO:0000259" key="4">
    <source>
        <dbReference type="PROSITE" id="PS50956"/>
    </source>
</evidence>
<dbReference type="InterPro" id="IPR000485">
    <property type="entry name" value="AsnC-type_HTH_dom"/>
</dbReference>
<dbReference type="InterPro" id="IPR011008">
    <property type="entry name" value="Dimeric_a/b-barrel"/>
</dbReference>
<dbReference type="RefSeq" id="WP_122396652.1">
    <property type="nucleotide sequence ID" value="NZ_CP081201.1"/>
</dbReference>
<dbReference type="InterPro" id="IPR019888">
    <property type="entry name" value="Tscrpt_reg_AsnC-like"/>
</dbReference>
<dbReference type="PANTHER" id="PTHR30154:SF17">
    <property type="entry name" value="DNA-BINDING TRANSCRIPTIONAL ACTIVATOR DECR"/>
    <property type="match status" value="1"/>
</dbReference>
<dbReference type="CDD" id="cd00090">
    <property type="entry name" value="HTH_ARSR"/>
    <property type="match status" value="1"/>
</dbReference>
<dbReference type="InterPro" id="IPR036388">
    <property type="entry name" value="WH-like_DNA-bd_sf"/>
</dbReference>
<dbReference type="InterPro" id="IPR036390">
    <property type="entry name" value="WH_DNA-bd_sf"/>
</dbReference>
<feature type="domain" description="HTH asnC-type" evidence="4">
    <location>
        <begin position="1"/>
        <end position="62"/>
    </location>
</feature>
<dbReference type="PRINTS" id="PR00033">
    <property type="entry name" value="HTHASNC"/>
</dbReference>
<keyword evidence="1" id="KW-0805">Transcription regulation</keyword>
<dbReference type="Proteomes" id="UP001063228">
    <property type="component" value="Chromosome"/>
</dbReference>
<dbReference type="Gene3D" id="1.10.10.10">
    <property type="entry name" value="Winged helix-like DNA-binding domain superfamily/Winged helix DNA-binding domain"/>
    <property type="match status" value="1"/>
</dbReference>
<keyword evidence="3" id="KW-0804">Transcription</keyword>
<gene>
    <name evidence="5" type="ORF">K3169_00675</name>
</gene>
<organism evidence="5 6">
    <name type="scientific">Pseudomonas phytophila</name>
    <dbReference type="NCBI Taxonomy" id="2867264"/>
    <lineage>
        <taxon>Bacteria</taxon>
        <taxon>Pseudomonadati</taxon>
        <taxon>Pseudomonadota</taxon>
        <taxon>Gammaproteobacteria</taxon>
        <taxon>Pseudomonadales</taxon>
        <taxon>Pseudomonadaceae</taxon>
        <taxon>Pseudomonas</taxon>
    </lineage>
</organism>
<sequence>MDSLDRHILSILQRDATIVLKDLADAVNLSTTPCWKRVKKLEEAGYIKSRVALLDPEKLGLGLSVFVQIKTRHHDTQWLEQFAQTVMQYEEVMEFYRMAGEWDYMLRLVVTDMAAYDRFYKKLISSTEGLSTITSSFAMEQLKYTTALPLPRSQACSPRGNRLI</sequence>
<keyword evidence="6" id="KW-1185">Reference proteome</keyword>
<keyword evidence="2" id="KW-0238">DNA-binding</keyword>
<protein>
    <submittedName>
        <fullName evidence="5">Lrp/AsnC family transcriptional regulator</fullName>
    </submittedName>
</protein>
<evidence type="ECO:0000256" key="1">
    <source>
        <dbReference type="ARBA" id="ARBA00023015"/>
    </source>
</evidence>
<name>A0ABY6FEZ7_9PSED</name>
<dbReference type="SUPFAM" id="SSF46785">
    <property type="entry name" value="Winged helix' DNA-binding domain"/>
    <property type="match status" value="1"/>
</dbReference>
<dbReference type="SMART" id="SM00344">
    <property type="entry name" value="HTH_ASNC"/>
    <property type="match status" value="1"/>
</dbReference>